<proteinExistence type="inferred from homology"/>
<organism evidence="11 12">
    <name type="scientific">Riccia fluitans</name>
    <dbReference type="NCBI Taxonomy" id="41844"/>
    <lineage>
        <taxon>Eukaryota</taxon>
        <taxon>Viridiplantae</taxon>
        <taxon>Streptophyta</taxon>
        <taxon>Embryophyta</taxon>
        <taxon>Marchantiophyta</taxon>
        <taxon>Marchantiopsida</taxon>
        <taxon>Marchantiidae</taxon>
        <taxon>Marchantiales</taxon>
        <taxon>Ricciaceae</taxon>
        <taxon>Riccia</taxon>
    </lineage>
</organism>
<evidence type="ECO:0000256" key="3">
    <source>
        <dbReference type="ARBA" id="ARBA00022741"/>
    </source>
</evidence>
<evidence type="ECO:0000256" key="7">
    <source>
        <dbReference type="ARBA" id="ARBA00023242"/>
    </source>
</evidence>
<dbReference type="GO" id="GO:0009123">
    <property type="term" value="P:nucleoside monophosphate metabolic process"/>
    <property type="evidence" value="ECO:0007669"/>
    <property type="project" value="UniProtKB-ARBA"/>
</dbReference>
<evidence type="ECO:0000256" key="10">
    <source>
        <dbReference type="SAM" id="MobiDB-lite"/>
    </source>
</evidence>
<dbReference type="GO" id="GO:0016301">
    <property type="term" value="F:kinase activity"/>
    <property type="evidence" value="ECO:0007669"/>
    <property type="project" value="UniProtKB-KW"/>
</dbReference>
<keyword evidence="12" id="KW-1185">Reference proteome</keyword>
<keyword evidence="3 9" id="KW-0547">Nucleotide-binding</keyword>
<comment type="cofactor">
    <cofactor evidence="9">
        <name>Mg(2+)</name>
        <dbReference type="ChEBI" id="CHEBI:18420"/>
    </cofactor>
    <text evidence="9">Binds 1 Mg(2+) ion per monomer.</text>
</comment>
<feature type="binding site" evidence="9">
    <location>
        <position position="276"/>
    </location>
    <ligand>
        <name>ATP</name>
        <dbReference type="ChEBI" id="CHEBI:30616"/>
    </ligand>
</feature>
<feature type="binding site" evidence="9">
    <location>
        <begin position="167"/>
        <end position="169"/>
    </location>
    <ligand>
        <name>a ribonucleoside 5'-phosphate</name>
        <dbReference type="ChEBI" id="CHEBI:58043"/>
    </ligand>
</feature>
<comment type="subcellular location">
    <subcellularLocation>
        <location evidence="9">Cytoplasm</location>
    </subcellularLocation>
    <subcellularLocation>
        <location evidence="9">Nucleus</location>
    </subcellularLocation>
</comment>
<dbReference type="EC" id="2.7.4.14" evidence="9"/>
<reference evidence="11 12" key="1">
    <citation type="submission" date="2024-09" db="EMBL/GenBank/DDBJ databases">
        <title>Chromosome-scale assembly of Riccia fluitans.</title>
        <authorList>
            <person name="Paukszto L."/>
            <person name="Sawicki J."/>
            <person name="Karawczyk K."/>
            <person name="Piernik-Szablinska J."/>
            <person name="Szczecinska M."/>
            <person name="Mazdziarz M."/>
        </authorList>
    </citation>
    <scope>NUCLEOTIDE SEQUENCE [LARGE SCALE GENOMIC DNA]</scope>
    <source>
        <strain evidence="11">Rf_01</strain>
        <tissue evidence="11">Aerial parts of the thallus</tissue>
    </source>
</reference>
<keyword evidence="2 9" id="KW-0808">Transferase</keyword>
<feature type="binding site" evidence="9">
    <location>
        <begin position="194"/>
        <end position="197"/>
    </location>
    <ligand>
        <name>a ribonucleoside 5'-phosphate</name>
        <dbReference type="ChEBI" id="CHEBI:58043"/>
    </ligand>
</feature>
<evidence type="ECO:0000256" key="2">
    <source>
        <dbReference type="ARBA" id="ARBA00022679"/>
    </source>
</evidence>
<dbReference type="PRINTS" id="PR00094">
    <property type="entry name" value="ADENYLTKNASE"/>
</dbReference>
<comment type="caution">
    <text evidence="9">Lacks conserved residue(s) required for the propagation of feature annotation.</text>
</comment>
<feature type="binding site" evidence="9">
    <location>
        <begin position="120"/>
        <end position="125"/>
    </location>
    <ligand>
        <name>ATP</name>
        <dbReference type="ChEBI" id="CHEBI:30616"/>
    </ligand>
</feature>
<feature type="binding site" evidence="9">
    <location>
        <position position="248"/>
    </location>
    <ligand>
        <name>a ribonucleoside 5'-phosphate</name>
        <dbReference type="ChEBI" id="CHEBI:58043"/>
    </ligand>
</feature>
<dbReference type="HAMAP" id="MF_03172">
    <property type="entry name" value="Adenylate_kinase_UMP_CMP_kin"/>
    <property type="match status" value="1"/>
</dbReference>
<keyword evidence="4 9" id="KW-0418">Kinase</keyword>
<dbReference type="InterPro" id="IPR000850">
    <property type="entry name" value="Adenylat/UMP-CMP_kin"/>
</dbReference>
<dbReference type="EMBL" id="JBHFFA010000002">
    <property type="protein sequence ID" value="KAL2644136.1"/>
    <property type="molecule type" value="Genomic_DNA"/>
</dbReference>
<dbReference type="InterPro" id="IPR027417">
    <property type="entry name" value="P-loop_NTPase"/>
</dbReference>
<dbReference type="GO" id="GO:0005737">
    <property type="term" value="C:cytoplasm"/>
    <property type="evidence" value="ECO:0007669"/>
    <property type="project" value="UniProtKB-SubCell"/>
</dbReference>
<dbReference type="FunFam" id="3.40.50.300:FF:000315">
    <property type="entry name" value="Adenylate kinase 1"/>
    <property type="match status" value="1"/>
</dbReference>
<dbReference type="InterPro" id="IPR033690">
    <property type="entry name" value="Adenylat_kinase_CS"/>
</dbReference>
<comment type="function">
    <text evidence="9">Catalyzes the phosphorylation of pyrimidine nucleoside monophosphates at the expense of ATP. Plays an important role in de novo pyrimidine nucleotide biosynthesis. Has preference for UMP and CMP as phosphate acceptors.</text>
</comment>
<dbReference type="AlphaFoldDB" id="A0ABD1Z8L0"/>
<name>A0ABD1Z8L0_9MARC</name>
<dbReference type="GO" id="GO:0005524">
    <property type="term" value="F:ATP binding"/>
    <property type="evidence" value="ECO:0007669"/>
    <property type="project" value="UniProtKB-KW"/>
</dbReference>
<evidence type="ECO:0000256" key="6">
    <source>
        <dbReference type="ARBA" id="ARBA00022975"/>
    </source>
</evidence>
<keyword evidence="5 9" id="KW-0067">ATP-binding</keyword>
<gene>
    <name evidence="11" type="ORF">R1flu_011723</name>
</gene>
<dbReference type="Proteomes" id="UP001605036">
    <property type="component" value="Unassembled WGS sequence"/>
</dbReference>
<protein>
    <recommendedName>
        <fullName evidence="9">UMP-CMP kinase</fullName>
        <ecNumber evidence="9">2.7.4.14</ecNumber>
    </recommendedName>
    <alternativeName>
        <fullName evidence="9">Deoxycytidylate kinase</fullName>
        <shortName evidence="9">CK</shortName>
        <shortName evidence="9">dCMP kinase</shortName>
    </alternativeName>
    <alternativeName>
        <fullName evidence="9">Uridine monophosphate/cytidine monophosphate kinase</fullName>
        <shortName evidence="9">UMP/CMP kinase</shortName>
        <shortName evidence="9">UMP/CMPK</shortName>
    </alternativeName>
</protein>
<dbReference type="InterPro" id="IPR006266">
    <property type="entry name" value="UMP_CMP_kinase"/>
</dbReference>
<evidence type="ECO:0000313" key="12">
    <source>
        <dbReference type="Proteomes" id="UP001605036"/>
    </source>
</evidence>
<dbReference type="NCBIfam" id="TIGR01359">
    <property type="entry name" value="UMP_CMP_kin_fam"/>
    <property type="match status" value="1"/>
</dbReference>
<evidence type="ECO:0000256" key="9">
    <source>
        <dbReference type="HAMAP-Rule" id="MF_03172"/>
    </source>
</evidence>
<evidence type="ECO:0000256" key="5">
    <source>
        <dbReference type="ARBA" id="ARBA00022840"/>
    </source>
</evidence>
<sequence>MGSRGSLVARTILRSLSHYREFSVRVTAAASAANVIKDEVKFGRSRSALVPSTASDRSFLETTQGRGAWFHAAAGMIAFSTTTVGSASPHSVTDEKGRDSGETDKSDPKRIIIFVLGGPGSGKGTQCAKIVDTYGFLHLSAGDLLRAEINSGSSNGNMIQELIKDGKIVPSEVTVELLMKAMNEAKTNKFLIDGFPRNEENRLAFEKVAGLEPEFILYFDCPLEELEKRLLGRNEGRVDDNIDTIRKRFKVFLESSLPVIDYYDKMGKSRKVNATRSREEVFKAIEPLFEPFMENQTIMQFSGVSTGRG</sequence>
<comment type="catalytic activity">
    <reaction evidence="9">
        <text>dCMP + ATP = dCDP + ADP</text>
        <dbReference type="Rhea" id="RHEA:25094"/>
        <dbReference type="ChEBI" id="CHEBI:30616"/>
        <dbReference type="ChEBI" id="CHEBI:57566"/>
        <dbReference type="ChEBI" id="CHEBI:58593"/>
        <dbReference type="ChEBI" id="CHEBI:456216"/>
        <dbReference type="EC" id="2.7.4.14"/>
    </reaction>
</comment>
<comment type="domain">
    <text evidence="9">Consists of three domains, a large central CORE domain and two small peripheral domains, NMPbind and LID, which undergo movements during catalysis. The LID domain closes over the site of phosphoryl transfer upon ATP binding. Assembling and dissambling the active center during each catalytic cycle provides an effective means to prevent ATP hydrolysis.</text>
</comment>
<feature type="binding site" evidence="9">
    <location>
        <position position="201"/>
    </location>
    <ligand>
        <name>CMP</name>
        <dbReference type="ChEBI" id="CHEBI:60377"/>
    </ligand>
</feature>
<comment type="similarity">
    <text evidence="9">Belongs to the adenylate kinase family. UMP-CMP kinase subfamily.</text>
</comment>
<dbReference type="GO" id="GO:0006221">
    <property type="term" value="P:pyrimidine nucleotide biosynthetic process"/>
    <property type="evidence" value="ECO:0007669"/>
    <property type="project" value="UniProtKB-UniRule"/>
</dbReference>
<feature type="region of interest" description="Disordered" evidence="10">
    <location>
        <begin position="84"/>
        <end position="105"/>
    </location>
</feature>
<feature type="binding site" evidence="9">
    <location>
        <position position="237"/>
    </location>
    <ligand>
        <name>a ribonucleoside 5'-phosphate</name>
        <dbReference type="ChEBI" id="CHEBI:58043"/>
    </ligand>
</feature>
<evidence type="ECO:0000256" key="4">
    <source>
        <dbReference type="ARBA" id="ARBA00022777"/>
    </source>
</evidence>
<evidence type="ECO:0000256" key="8">
    <source>
        <dbReference type="ARBA" id="ARBA00048116"/>
    </source>
</evidence>
<evidence type="ECO:0000313" key="11">
    <source>
        <dbReference type="EMBL" id="KAL2644136.1"/>
    </source>
</evidence>
<feature type="binding site" evidence="9">
    <location>
        <position position="146"/>
    </location>
    <ligand>
        <name>a ribonucleoside 5'-phosphate</name>
        <dbReference type="ChEBI" id="CHEBI:58043"/>
    </ligand>
</feature>
<feature type="binding site" evidence="9">
    <location>
        <position position="233"/>
    </location>
    <ligand>
        <name>ATP</name>
        <dbReference type="ChEBI" id="CHEBI:30616"/>
    </ligand>
</feature>
<dbReference type="Gene3D" id="3.40.50.300">
    <property type="entry name" value="P-loop containing nucleotide triphosphate hydrolases"/>
    <property type="match status" value="1"/>
</dbReference>
<dbReference type="CDD" id="cd01428">
    <property type="entry name" value="ADK"/>
    <property type="match status" value="1"/>
</dbReference>
<keyword evidence="7 9" id="KW-0539">Nucleus</keyword>
<evidence type="ECO:0000256" key="1">
    <source>
        <dbReference type="ARBA" id="ARBA00022490"/>
    </source>
</evidence>
<accession>A0ABD1Z8L0</accession>
<comment type="catalytic activity">
    <reaction evidence="8 9">
        <text>UMP + ATP = UDP + ADP</text>
        <dbReference type="Rhea" id="RHEA:24400"/>
        <dbReference type="ChEBI" id="CHEBI:30616"/>
        <dbReference type="ChEBI" id="CHEBI:57865"/>
        <dbReference type="ChEBI" id="CHEBI:58223"/>
        <dbReference type="ChEBI" id="CHEBI:456216"/>
        <dbReference type="EC" id="2.7.4.14"/>
    </reaction>
</comment>
<dbReference type="Pfam" id="PF00406">
    <property type="entry name" value="ADK"/>
    <property type="match status" value="1"/>
</dbReference>
<feature type="compositionally biased region" description="Basic and acidic residues" evidence="10">
    <location>
        <begin position="92"/>
        <end position="105"/>
    </location>
</feature>
<comment type="catalytic activity">
    <reaction evidence="9">
        <text>CMP + ATP = CDP + ADP</text>
        <dbReference type="Rhea" id="RHEA:11600"/>
        <dbReference type="ChEBI" id="CHEBI:30616"/>
        <dbReference type="ChEBI" id="CHEBI:58069"/>
        <dbReference type="ChEBI" id="CHEBI:60377"/>
        <dbReference type="ChEBI" id="CHEBI:456216"/>
        <dbReference type="EC" id="2.7.4.14"/>
    </reaction>
</comment>
<comment type="caution">
    <text evidence="11">The sequence shown here is derived from an EMBL/GenBank/DDBJ whole genome shotgun (WGS) entry which is preliminary data.</text>
</comment>
<comment type="subunit">
    <text evidence="9">Monomer.</text>
</comment>
<dbReference type="HAMAP" id="MF_00235">
    <property type="entry name" value="Adenylate_kinase_Adk"/>
    <property type="match status" value="1"/>
</dbReference>
<dbReference type="GO" id="GO:0005634">
    <property type="term" value="C:nucleus"/>
    <property type="evidence" value="ECO:0007669"/>
    <property type="project" value="UniProtKB-SubCell"/>
</dbReference>
<keyword evidence="1 9" id="KW-0963">Cytoplasm</keyword>
<dbReference type="SUPFAM" id="SSF52540">
    <property type="entry name" value="P-loop containing nucleoside triphosphate hydrolases"/>
    <property type="match status" value="1"/>
</dbReference>
<dbReference type="PROSITE" id="PS00113">
    <property type="entry name" value="ADENYLATE_KINASE"/>
    <property type="match status" value="1"/>
</dbReference>
<keyword evidence="6 9" id="KW-0665">Pyrimidine biosynthesis</keyword>
<dbReference type="PANTHER" id="PTHR23359">
    <property type="entry name" value="NUCLEOTIDE KINASE"/>
    <property type="match status" value="1"/>
</dbReference>